<dbReference type="Gene3D" id="3.90.180.10">
    <property type="entry name" value="Medium-chain alcohol dehydrogenases, catalytic domain"/>
    <property type="match status" value="1"/>
</dbReference>
<name>A0ABM0GNP1_SACKO</name>
<gene>
    <name evidence="4" type="primary">LOC100375024</name>
</gene>
<dbReference type="InterPro" id="IPR036291">
    <property type="entry name" value="NAD(P)-bd_dom_sf"/>
</dbReference>
<protein>
    <submittedName>
        <fullName evidence="4">Quinone oxidoreductase-like</fullName>
    </submittedName>
</protein>
<dbReference type="SUPFAM" id="SSF50129">
    <property type="entry name" value="GroES-like"/>
    <property type="match status" value="1"/>
</dbReference>
<dbReference type="PANTHER" id="PTHR44154">
    <property type="entry name" value="QUINONE OXIDOREDUCTASE"/>
    <property type="match status" value="1"/>
</dbReference>
<dbReference type="InterPro" id="IPR013154">
    <property type="entry name" value="ADH-like_N"/>
</dbReference>
<evidence type="ECO:0000313" key="4">
    <source>
        <dbReference type="RefSeq" id="XP_002733966.1"/>
    </source>
</evidence>
<dbReference type="InterPro" id="IPR020843">
    <property type="entry name" value="ER"/>
</dbReference>
<reference evidence="4" key="1">
    <citation type="submission" date="2025-08" db="UniProtKB">
        <authorList>
            <consortium name="RefSeq"/>
        </authorList>
    </citation>
    <scope>IDENTIFICATION</scope>
    <source>
        <tissue evidence="4">Testes</tissue>
    </source>
</reference>
<dbReference type="InterPro" id="IPR051603">
    <property type="entry name" value="Zinc-ADH_QOR/CCCR"/>
</dbReference>
<dbReference type="CDD" id="cd08253">
    <property type="entry name" value="zeta_crystallin"/>
    <property type="match status" value="1"/>
</dbReference>
<dbReference type="InterPro" id="IPR013149">
    <property type="entry name" value="ADH-like_C"/>
</dbReference>
<dbReference type="InterPro" id="IPR011032">
    <property type="entry name" value="GroES-like_sf"/>
</dbReference>
<evidence type="ECO:0000313" key="3">
    <source>
        <dbReference type="Proteomes" id="UP000694865"/>
    </source>
</evidence>
<sequence length="335" mass="35611">MSKAAASGVGRIMRAVKVSEFGAPEVLKVLSDVAIPVPTGKQVLIKIASAGVNPVDTYRRSGNYPLLLTLPFTPGSDASGIIEKTGPEATKFKSGTRVYTSKCSSGSYAEYGVAAEDDVHVLADTLSFQQGASIGVPYYTAFRSLFQRGNCKASETVLVHGASGAVGIAALQLGSAYGLNLFGTAGTADGLKLIKEHGAMKAFNHNDKDYVQKIMDETEGEGVNVILEMLANVNLQKDLQMLAPKGRVLVIGNRAPTEIDARLTMTKETSIIGVSLGSTTKEEFKEITAAMHAGFVKGYLQPVVGKEYPLEKVVEAHHEVIEHKEGSHGKIVLNM</sequence>
<dbReference type="Gene3D" id="3.40.50.720">
    <property type="entry name" value="NAD(P)-binding Rossmann-like Domain"/>
    <property type="match status" value="1"/>
</dbReference>
<keyword evidence="1" id="KW-0521">NADP</keyword>
<dbReference type="Pfam" id="PF00107">
    <property type="entry name" value="ADH_zinc_N"/>
    <property type="match status" value="1"/>
</dbReference>
<organism evidence="3 4">
    <name type="scientific">Saccoglossus kowalevskii</name>
    <name type="common">Acorn worm</name>
    <dbReference type="NCBI Taxonomy" id="10224"/>
    <lineage>
        <taxon>Eukaryota</taxon>
        <taxon>Metazoa</taxon>
        <taxon>Hemichordata</taxon>
        <taxon>Enteropneusta</taxon>
        <taxon>Harrimaniidae</taxon>
        <taxon>Saccoglossus</taxon>
    </lineage>
</organism>
<evidence type="ECO:0000256" key="1">
    <source>
        <dbReference type="ARBA" id="ARBA00022857"/>
    </source>
</evidence>
<dbReference type="GeneID" id="100375024"/>
<feature type="domain" description="Enoyl reductase (ER)" evidence="2">
    <location>
        <begin position="22"/>
        <end position="333"/>
    </location>
</feature>
<proteinExistence type="predicted"/>
<keyword evidence="3" id="KW-1185">Reference proteome</keyword>
<dbReference type="Proteomes" id="UP000694865">
    <property type="component" value="Unplaced"/>
</dbReference>
<dbReference type="SUPFAM" id="SSF51735">
    <property type="entry name" value="NAD(P)-binding Rossmann-fold domains"/>
    <property type="match status" value="1"/>
</dbReference>
<dbReference type="SMART" id="SM00829">
    <property type="entry name" value="PKS_ER"/>
    <property type="match status" value="1"/>
</dbReference>
<dbReference type="Pfam" id="PF08240">
    <property type="entry name" value="ADH_N"/>
    <property type="match status" value="1"/>
</dbReference>
<dbReference type="RefSeq" id="XP_002733966.1">
    <property type="nucleotide sequence ID" value="XM_002733920.2"/>
</dbReference>
<evidence type="ECO:0000259" key="2">
    <source>
        <dbReference type="SMART" id="SM00829"/>
    </source>
</evidence>
<dbReference type="PANTHER" id="PTHR44154:SF1">
    <property type="entry name" value="QUINONE OXIDOREDUCTASE"/>
    <property type="match status" value="1"/>
</dbReference>
<accession>A0ABM0GNP1</accession>